<proteinExistence type="predicted"/>
<sequence length="85" mass="10036">MTCLFLEFGVIQCMTITVSMSSLHSTKLCSDWFVPCELSFSFVCFTERKCEENNLYITWELWNFPSLTRGKQYKWLHPRPPGENT</sequence>
<evidence type="ECO:0000313" key="1">
    <source>
        <dbReference type="EMBL" id="KEH44054.1"/>
    </source>
</evidence>
<dbReference type="HOGENOM" id="CLU_2516008_0_0_1"/>
<accession>A0A072VPV9</accession>
<dbReference type="EnsemblPlants" id="KEH44054">
    <property type="protein sequence ID" value="KEH44054"/>
    <property type="gene ID" value="MTR_1g107065"/>
</dbReference>
<dbReference type="Proteomes" id="UP000002051">
    <property type="component" value="Unassembled WGS sequence"/>
</dbReference>
<gene>
    <name evidence="1" type="ordered locus">MTR_1g107065</name>
</gene>
<dbReference type="AlphaFoldDB" id="A0A072VPV9"/>
<name>A0A072VPV9_MEDTR</name>
<protein>
    <submittedName>
        <fullName evidence="1 2">Uncharacterized protein</fullName>
    </submittedName>
</protein>
<organism evidence="1 3">
    <name type="scientific">Medicago truncatula</name>
    <name type="common">Barrel medic</name>
    <name type="synonym">Medicago tribuloides</name>
    <dbReference type="NCBI Taxonomy" id="3880"/>
    <lineage>
        <taxon>Eukaryota</taxon>
        <taxon>Viridiplantae</taxon>
        <taxon>Streptophyta</taxon>
        <taxon>Embryophyta</taxon>
        <taxon>Tracheophyta</taxon>
        <taxon>Spermatophyta</taxon>
        <taxon>Magnoliopsida</taxon>
        <taxon>eudicotyledons</taxon>
        <taxon>Gunneridae</taxon>
        <taxon>Pentapetalae</taxon>
        <taxon>rosids</taxon>
        <taxon>fabids</taxon>
        <taxon>Fabales</taxon>
        <taxon>Fabaceae</taxon>
        <taxon>Papilionoideae</taxon>
        <taxon>50 kb inversion clade</taxon>
        <taxon>NPAAA clade</taxon>
        <taxon>Hologalegina</taxon>
        <taxon>IRL clade</taxon>
        <taxon>Trifolieae</taxon>
        <taxon>Medicago</taxon>
    </lineage>
</organism>
<reference evidence="2" key="3">
    <citation type="submission" date="2015-04" db="UniProtKB">
        <authorList>
            <consortium name="EnsemblPlants"/>
        </authorList>
    </citation>
    <scope>IDENTIFICATION</scope>
    <source>
        <strain evidence="2">cv. Jemalong A17</strain>
    </source>
</reference>
<keyword evidence="3" id="KW-1185">Reference proteome</keyword>
<dbReference type="EMBL" id="CM001217">
    <property type="protein sequence ID" value="KEH44054.1"/>
    <property type="molecule type" value="Genomic_DNA"/>
</dbReference>
<evidence type="ECO:0000313" key="2">
    <source>
        <dbReference type="EnsemblPlants" id="KEH44054"/>
    </source>
</evidence>
<reference evidence="1 3" key="2">
    <citation type="journal article" date="2014" name="BMC Genomics">
        <title>An improved genome release (version Mt4.0) for the model legume Medicago truncatula.</title>
        <authorList>
            <person name="Tang H."/>
            <person name="Krishnakumar V."/>
            <person name="Bidwell S."/>
            <person name="Rosen B."/>
            <person name="Chan A."/>
            <person name="Zhou S."/>
            <person name="Gentzbittel L."/>
            <person name="Childs K.L."/>
            <person name="Yandell M."/>
            <person name="Gundlach H."/>
            <person name="Mayer K.F."/>
            <person name="Schwartz D.C."/>
            <person name="Town C.D."/>
        </authorList>
    </citation>
    <scope>GENOME REANNOTATION</scope>
    <source>
        <strain evidence="1">A17</strain>
        <strain evidence="2 3">cv. Jemalong A17</strain>
    </source>
</reference>
<reference evidence="1 3" key="1">
    <citation type="journal article" date="2011" name="Nature">
        <title>The Medicago genome provides insight into the evolution of rhizobial symbioses.</title>
        <authorList>
            <person name="Young N.D."/>
            <person name="Debelle F."/>
            <person name="Oldroyd G.E."/>
            <person name="Geurts R."/>
            <person name="Cannon S.B."/>
            <person name="Udvardi M.K."/>
            <person name="Benedito V.A."/>
            <person name="Mayer K.F."/>
            <person name="Gouzy J."/>
            <person name="Schoof H."/>
            <person name="Van de Peer Y."/>
            <person name="Proost S."/>
            <person name="Cook D.R."/>
            <person name="Meyers B.C."/>
            <person name="Spannagl M."/>
            <person name="Cheung F."/>
            <person name="De Mita S."/>
            <person name="Krishnakumar V."/>
            <person name="Gundlach H."/>
            <person name="Zhou S."/>
            <person name="Mudge J."/>
            <person name="Bharti A.K."/>
            <person name="Murray J.D."/>
            <person name="Naoumkina M.A."/>
            <person name="Rosen B."/>
            <person name="Silverstein K.A."/>
            <person name="Tang H."/>
            <person name="Rombauts S."/>
            <person name="Zhao P.X."/>
            <person name="Zhou P."/>
            <person name="Barbe V."/>
            <person name="Bardou P."/>
            <person name="Bechner M."/>
            <person name="Bellec A."/>
            <person name="Berger A."/>
            <person name="Berges H."/>
            <person name="Bidwell S."/>
            <person name="Bisseling T."/>
            <person name="Choisne N."/>
            <person name="Couloux A."/>
            <person name="Denny R."/>
            <person name="Deshpande S."/>
            <person name="Dai X."/>
            <person name="Doyle J.J."/>
            <person name="Dudez A.M."/>
            <person name="Farmer A.D."/>
            <person name="Fouteau S."/>
            <person name="Franken C."/>
            <person name="Gibelin C."/>
            <person name="Gish J."/>
            <person name="Goldstein S."/>
            <person name="Gonzalez A.J."/>
            <person name="Green P.J."/>
            <person name="Hallab A."/>
            <person name="Hartog M."/>
            <person name="Hua A."/>
            <person name="Humphray S.J."/>
            <person name="Jeong D.H."/>
            <person name="Jing Y."/>
            <person name="Jocker A."/>
            <person name="Kenton S.M."/>
            <person name="Kim D.J."/>
            <person name="Klee K."/>
            <person name="Lai H."/>
            <person name="Lang C."/>
            <person name="Lin S."/>
            <person name="Macmil S.L."/>
            <person name="Magdelenat G."/>
            <person name="Matthews L."/>
            <person name="McCorrison J."/>
            <person name="Monaghan E.L."/>
            <person name="Mun J.H."/>
            <person name="Najar F.Z."/>
            <person name="Nicholson C."/>
            <person name="Noirot C."/>
            <person name="O'Bleness M."/>
            <person name="Paule C.R."/>
            <person name="Poulain J."/>
            <person name="Prion F."/>
            <person name="Qin B."/>
            <person name="Qu C."/>
            <person name="Retzel E.F."/>
            <person name="Riddle C."/>
            <person name="Sallet E."/>
            <person name="Samain S."/>
            <person name="Samson N."/>
            <person name="Sanders I."/>
            <person name="Saurat O."/>
            <person name="Scarpelli C."/>
            <person name="Schiex T."/>
            <person name="Segurens B."/>
            <person name="Severin A.J."/>
            <person name="Sherrier D.J."/>
            <person name="Shi R."/>
            <person name="Sims S."/>
            <person name="Singer S.R."/>
            <person name="Sinharoy S."/>
            <person name="Sterck L."/>
            <person name="Viollet A."/>
            <person name="Wang B.B."/>
            <person name="Wang K."/>
            <person name="Wang M."/>
            <person name="Wang X."/>
            <person name="Warfsmann J."/>
            <person name="Weissenbach J."/>
            <person name="White D.D."/>
            <person name="White J.D."/>
            <person name="Wiley G.B."/>
            <person name="Wincker P."/>
            <person name="Xing Y."/>
            <person name="Yang L."/>
            <person name="Yao Z."/>
            <person name="Ying F."/>
            <person name="Zhai J."/>
            <person name="Zhou L."/>
            <person name="Zuber A."/>
            <person name="Denarie J."/>
            <person name="Dixon R.A."/>
            <person name="May G.D."/>
            <person name="Schwartz D.C."/>
            <person name="Rogers J."/>
            <person name="Quetier F."/>
            <person name="Town C.D."/>
            <person name="Roe B.A."/>
        </authorList>
    </citation>
    <scope>NUCLEOTIDE SEQUENCE [LARGE SCALE GENOMIC DNA]</scope>
    <source>
        <strain evidence="1">A17</strain>
        <strain evidence="2 3">cv. Jemalong A17</strain>
    </source>
</reference>
<evidence type="ECO:0000313" key="3">
    <source>
        <dbReference type="Proteomes" id="UP000002051"/>
    </source>
</evidence>